<dbReference type="InterPro" id="IPR035896">
    <property type="entry name" value="AN1-like_Znf"/>
</dbReference>
<dbReference type="Gene3D" id="4.10.1110.10">
    <property type="entry name" value="AN1-like Zinc finger"/>
    <property type="match status" value="1"/>
</dbReference>
<dbReference type="GO" id="GO:0008270">
    <property type="term" value="F:zinc ion binding"/>
    <property type="evidence" value="ECO:0007669"/>
    <property type="project" value="UniProtKB-KW"/>
</dbReference>
<keyword evidence="2" id="KW-0479">Metal-binding</keyword>
<gene>
    <name evidence="6" type="ORF">CQW23_30239</name>
</gene>
<dbReference type="PANTHER" id="PTHR10634">
    <property type="entry name" value="AN1-TYPE ZINC FINGER PROTEIN"/>
    <property type="match status" value="1"/>
</dbReference>
<dbReference type="SMART" id="SM00154">
    <property type="entry name" value="ZnF_AN1"/>
    <property type="match status" value="1"/>
</dbReference>
<evidence type="ECO:0000313" key="6">
    <source>
        <dbReference type="EMBL" id="PHT30163.1"/>
    </source>
</evidence>
<accession>A0A2G2VAZ9</accession>
<keyword evidence="4" id="KW-0862">Zinc</keyword>
<organism evidence="6 7">
    <name type="scientific">Capsicum baccatum</name>
    <name type="common">Peruvian pepper</name>
    <dbReference type="NCBI Taxonomy" id="33114"/>
    <lineage>
        <taxon>Eukaryota</taxon>
        <taxon>Viridiplantae</taxon>
        <taxon>Streptophyta</taxon>
        <taxon>Embryophyta</taxon>
        <taxon>Tracheophyta</taxon>
        <taxon>Spermatophyta</taxon>
        <taxon>Magnoliopsida</taxon>
        <taxon>eudicotyledons</taxon>
        <taxon>Gunneridae</taxon>
        <taxon>Pentapetalae</taxon>
        <taxon>asterids</taxon>
        <taxon>lamiids</taxon>
        <taxon>Solanales</taxon>
        <taxon>Solanaceae</taxon>
        <taxon>Solanoideae</taxon>
        <taxon>Capsiceae</taxon>
        <taxon>Capsicum</taxon>
    </lineage>
</organism>
<comment type="caution">
    <text evidence="6">The sequence shown here is derived from an EMBL/GenBank/DDBJ whole genome shotgun (WGS) entry which is preliminary data.</text>
</comment>
<dbReference type="PANTHER" id="PTHR10634:SF110">
    <property type="entry name" value="ZINC FINGER A20 AND AN1 DOMAIN-CONTAINING STRESS-ASSOCIATED PROTEIN 8"/>
    <property type="match status" value="1"/>
</dbReference>
<evidence type="ECO:0000313" key="7">
    <source>
        <dbReference type="Proteomes" id="UP000224567"/>
    </source>
</evidence>
<evidence type="ECO:0000256" key="4">
    <source>
        <dbReference type="ARBA" id="ARBA00022833"/>
    </source>
</evidence>
<evidence type="ECO:0000259" key="5">
    <source>
        <dbReference type="SMART" id="SM00154"/>
    </source>
</evidence>
<protein>
    <submittedName>
        <fullName evidence="6">Zinc finger A20 and AN1 domain-containing stress-associated protein 8</fullName>
    </submittedName>
</protein>
<feature type="domain" description="AN1-type" evidence="5">
    <location>
        <begin position="196"/>
        <end position="233"/>
    </location>
</feature>
<dbReference type="EMBL" id="MLFT02000054">
    <property type="protein sequence ID" value="PHT30163.1"/>
    <property type="molecule type" value="Genomic_DNA"/>
</dbReference>
<name>A0A2G2VAZ9_CAPBA</name>
<sequence>MKDLYFMLQAQVPQIIHRTSRSQDIQLHLVSSKASALCSVGSPQLSLSEPSLSVHKQSIATSLHSLPFSVSATQHLGDASGSGFTDYELDEVLSPSKDHVISLNIPSDNVILLDFAEIHSTISASSWSSGLLNTSSSFILLCLEQSKFVAVSSKDAIHRISSINQSELGLAGATVASADLASQISQVKSKEGLKKCTSCRKPVRLMGFYWKYGYLFCAVHHYSDKHNCLFDYRNAGQNAIAKANPIIVAEKLNKI</sequence>
<reference evidence="6 7" key="1">
    <citation type="journal article" date="2017" name="Genome Biol.">
        <title>New reference genome sequences of hot pepper reveal the massive evolution of plant disease-resistance genes by retroduplication.</title>
        <authorList>
            <person name="Kim S."/>
            <person name="Park J."/>
            <person name="Yeom S.I."/>
            <person name="Kim Y.M."/>
            <person name="Seo E."/>
            <person name="Kim K.T."/>
            <person name="Kim M.S."/>
            <person name="Lee J.M."/>
            <person name="Cheong K."/>
            <person name="Shin H.S."/>
            <person name="Kim S.B."/>
            <person name="Han K."/>
            <person name="Lee J."/>
            <person name="Park M."/>
            <person name="Lee H.A."/>
            <person name="Lee H.Y."/>
            <person name="Lee Y."/>
            <person name="Oh S."/>
            <person name="Lee J.H."/>
            <person name="Choi E."/>
            <person name="Choi E."/>
            <person name="Lee S.E."/>
            <person name="Jeon J."/>
            <person name="Kim H."/>
            <person name="Choi G."/>
            <person name="Song H."/>
            <person name="Lee J."/>
            <person name="Lee S.C."/>
            <person name="Kwon J.K."/>
            <person name="Lee H.Y."/>
            <person name="Koo N."/>
            <person name="Hong Y."/>
            <person name="Kim R.W."/>
            <person name="Kang W.H."/>
            <person name="Huh J.H."/>
            <person name="Kang B.C."/>
            <person name="Yang T.J."/>
            <person name="Lee Y.H."/>
            <person name="Bennetzen J.L."/>
            <person name="Choi D."/>
        </authorList>
    </citation>
    <scope>NUCLEOTIDE SEQUENCE [LARGE SCALE GENOMIC DNA]</scope>
    <source>
        <strain evidence="7">cv. PBC81</strain>
    </source>
</reference>
<keyword evidence="7" id="KW-1185">Reference proteome</keyword>
<evidence type="ECO:0000256" key="1">
    <source>
        <dbReference type="ARBA" id="ARBA00003732"/>
    </source>
</evidence>
<evidence type="ECO:0000256" key="3">
    <source>
        <dbReference type="ARBA" id="ARBA00022771"/>
    </source>
</evidence>
<dbReference type="InterPro" id="IPR000058">
    <property type="entry name" value="Znf_AN1"/>
</dbReference>
<comment type="function">
    <text evidence="1">May be involved in environmental stress response.</text>
</comment>
<evidence type="ECO:0000256" key="2">
    <source>
        <dbReference type="ARBA" id="ARBA00022723"/>
    </source>
</evidence>
<dbReference type="AlphaFoldDB" id="A0A2G2VAZ9"/>
<reference evidence="7" key="2">
    <citation type="journal article" date="2017" name="J. Anim. Genet.">
        <title>Multiple reference genome sequences of hot pepper reveal the massive evolution of plant disease resistance genes by retroduplication.</title>
        <authorList>
            <person name="Kim S."/>
            <person name="Park J."/>
            <person name="Yeom S.-I."/>
            <person name="Kim Y.-M."/>
            <person name="Seo E."/>
            <person name="Kim K.-T."/>
            <person name="Kim M.-S."/>
            <person name="Lee J.M."/>
            <person name="Cheong K."/>
            <person name="Shin H.-S."/>
            <person name="Kim S.-B."/>
            <person name="Han K."/>
            <person name="Lee J."/>
            <person name="Park M."/>
            <person name="Lee H.-A."/>
            <person name="Lee H.-Y."/>
            <person name="Lee Y."/>
            <person name="Oh S."/>
            <person name="Lee J.H."/>
            <person name="Choi E."/>
            <person name="Choi E."/>
            <person name="Lee S.E."/>
            <person name="Jeon J."/>
            <person name="Kim H."/>
            <person name="Choi G."/>
            <person name="Song H."/>
            <person name="Lee J."/>
            <person name="Lee S.-C."/>
            <person name="Kwon J.-K."/>
            <person name="Lee H.-Y."/>
            <person name="Koo N."/>
            <person name="Hong Y."/>
            <person name="Kim R.W."/>
            <person name="Kang W.-H."/>
            <person name="Huh J.H."/>
            <person name="Kang B.-C."/>
            <person name="Yang T.-J."/>
            <person name="Lee Y.-H."/>
            <person name="Bennetzen J.L."/>
            <person name="Choi D."/>
        </authorList>
    </citation>
    <scope>NUCLEOTIDE SEQUENCE [LARGE SCALE GENOMIC DNA]</scope>
    <source>
        <strain evidence="7">cv. PBC81</strain>
    </source>
</reference>
<proteinExistence type="predicted"/>
<dbReference type="InterPro" id="IPR050652">
    <property type="entry name" value="AN1_A20_ZnFinger"/>
</dbReference>
<keyword evidence="3" id="KW-0863">Zinc-finger</keyword>
<dbReference type="SUPFAM" id="SSF118310">
    <property type="entry name" value="AN1-like Zinc finger"/>
    <property type="match status" value="1"/>
</dbReference>
<dbReference type="Proteomes" id="UP000224567">
    <property type="component" value="Unassembled WGS sequence"/>
</dbReference>